<reference evidence="2" key="1">
    <citation type="journal article" date="2019" name="Int. J. Syst. Evol. Microbiol.">
        <title>The Global Catalogue of Microorganisms (GCM) 10K type strain sequencing project: providing services to taxonomists for standard genome sequencing and annotation.</title>
        <authorList>
            <consortium name="The Broad Institute Genomics Platform"/>
            <consortium name="The Broad Institute Genome Sequencing Center for Infectious Disease"/>
            <person name="Wu L."/>
            <person name="Ma J."/>
        </authorList>
    </citation>
    <scope>NUCLEOTIDE SEQUENCE [LARGE SCALE GENOMIC DNA]</scope>
    <source>
        <strain evidence="2">KCTC 32041</strain>
    </source>
</reference>
<dbReference type="Proteomes" id="UP000600877">
    <property type="component" value="Unassembled WGS sequence"/>
</dbReference>
<evidence type="ECO:0000313" key="2">
    <source>
        <dbReference type="Proteomes" id="UP000600877"/>
    </source>
</evidence>
<keyword evidence="2" id="KW-1185">Reference proteome</keyword>
<sequence>MPLYVDDEFIRARFTNMEVVYGLRFIKVVASAGAVTPAIAQKLIRCYLRPLASTEGRAVFDKEKKASWDSIYFLYGALGFCAEHDKKLQQIASAVKLVHSHTKQPPRDLEFVPIEVNIFIQHCGYLHLSVEDIRYPQNHRHIDPLRFCELCWRQPLPGRKLCGYHAPSDPMLPGSDTRKAAARYKEGVRQKELLEDVINHILTREVIRFHDSQFQDQMLFPEHDVASWLAERRPAVWRELGHAQHALTDENAVQLILSILHDPEGLSYKATSLYRIVNAHIQAHPVLIWPMLLRAEGWHQSRELIGKKLGGKRPGAGRPQQEEK</sequence>
<accession>A0ABQ2YNB6</accession>
<evidence type="ECO:0008006" key="3">
    <source>
        <dbReference type="Google" id="ProtNLM"/>
    </source>
</evidence>
<dbReference type="RefSeq" id="WP_189373448.1">
    <property type="nucleotide sequence ID" value="NZ_BMYW01000004.1"/>
</dbReference>
<evidence type="ECO:0000313" key="1">
    <source>
        <dbReference type="EMBL" id="GGX87692.1"/>
    </source>
</evidence>
<comment type="caution">
    <text evidence="1">The sequence shown here is derived from an EMBL/GenBank/DDBJ whole genome shotgun (WGS) entry which is preliminary data.</text>
</comment>
<organism evidence="1 2">
    <name type="scientific">Vogesella alkaliphila</name>
    <dbReference type="NCBI Taxonomy" id="1193621"/>
    <lineage>
        <taxon>Bacteria</taxon>
        <taxon>Pseudomonadati</taxon>
        <taxon>Pseudomonadota</taxon>
        <taxon>Betaproteobacteria</taxon>
        <taxon>Neisseriales</taxon>
        <taxon>Chromobacteriaceae</taxon>
        <taxon>Vogesella</taxon>
    </lineage>
</organism>
<protein>
    <recommendedName>
        <fullName evidence="3">TniQ protein</fullName>
    </recommendedName>
</protein>
<proteinExistence type="predicted"/>
<name>A0ABQ2YNB6_9NEIS</name>
<dbReference type="EMBL" id="BMYW01000004">
    <property type="protein sequence ID" value="GGX87692.1"/>
    <property type="molecule type" value="Genomic_DNA"/>
</dbReference>
<gene>
    <name evidence="1" type="ORF">GCM10011290_14110</name>
</gene>